<comment type="similarity">
    <text evidence="1">Belongs to the GMC oxidoreductase family.</text>
</comment>
<evidence type="ECO:0000256" key="1">
    <source>
        <dbReference type="ARBA" id="ARBA00010790"/>
    </source>
</evidence>
<feature type="signal peptide" evidence="2">
    <location>
        <begin position="1"/>
        <end position="18"/>
    </location>
</feature>
<dbReference type="GO" id="GO:0050660">
    <property type="term" value="F:flavin adenine dinucleotide binding"/>
    <property type="evidence" value="ECO:0007669"/>
    <property type="project" value="InterPro"/>
</dbReference>
<keyword evidence="4" id="KW-1185">Reference proteome</keyword>
<evidence type="ECO:0000313" key="3">
    <source>
        <dbReference type="EMBL" id="CAF9939106.1"/>
    </source>
</evidence>
<dbReference type="PANTHER" id="PTHR11552">
    <property type="entry name" value="GLUCOSE-METHANOL-CHOLINE GMC OXIDOREDUCTASE"/>
    <property type="match status" value="1"/>
</dbReference>
<dbReference type="GO" id="GO:0016491">
    <property type="term" value="F:oxidoreductase activity"/>
    <property type="evidence" value="ECO:0007669"/>
    <property type="project" value="TreeGrafter"/>
</dbReference>
<feature type="chain" id="PRO_5034385225" description="Glucose-methanol-choline oxidoreductase N-terminal domain-containing protein" evidence="2">
    <location>
        <begin position="19"/>
        <end position="151"/>
    </location>
</feature>
<dbReference type="EMBL" id="CAJPDS010000125">
    <property type="protein sequence ID" value="CAF9939106.1"/>
    <property type="molecule type" value="Genomic_DNA"/>
</dbReference>
<name>A0A8H3PDS6_9LECA</name>
<dbReference type="Gene3D" id="3.50.50.60">
    <property type="entry name" value="FAD/NAD(P)-binding domain"/>
    <property type="match status" value="1"/>
</dbReference>
<gene>
    <name evidence="3" type="ORF">HETSPECPRED_001483</name>
</gene>
<dbReference type="SUPFAM" id="SSF51905">
    <property type="entry name" value="FAD/NAD(P)-binding domain"/>
    <property type="match status" value="1"/>
</dbReference>
<dbReference type="PANTHER" id="PTHR11552:SF138">
    <property type="entry name" value="DEHYDROGENASE PKFF-RELATED"/>
    <property type="match status" value="1"/>
</dbReference>
<dbReference type="InterPro" id="IPR012132">
    <property type="entry name" value="GMC_OxRdtase"/>
</dbReference>
<protein>
    <recommendedName>
        <fullName evidence="5">Glucose-methanol-choline oxidoreductase N-terminal domain-containing protein</fullName>
    </recommendedName>
</protein>
<organism evidence="3 4">
    <name type="scientific">Heterodermia speciosa</name>
    <dbReference type="NCBI Taxonomy" id="116794"/>
    <lineage>
        <taxon>Eukaryota</taxon>
        <taxon>Fungi</taxon>
        <taxon>Dikarya</taxon>
        <taxon>Ascomycota</taxon>
        <taxon>Pezizomycotina</taxon>
        <taxon>Lecanoromycetes</taxon>
        <taxon>OSLEUM clade</taxon>
        <taxon>Lecanoromycetidae</taxon>
        <taxon>Caliciales</taxon>
        <taxon>Physciaceae</taxon>
        <taxon>Heterodermia</taxon>
    </lineage>
</organism>
<dbReference type="Proteomes" id="UP000664521">
    <property type="component" value="Unassembled WGS sequence"/>
</dbReference>
<dbReference type="OrthoDB" id="3564369at2759"/>
<feature type="non-terminal residue" evidence="3">
    <location>
        <position position="151"/>
    </location>
</feature>
<dbReference type="GO" id="GO:0044550">
    <property type="term" value="P:secondary metabolite biosynthetic process"/>
    <property type="evidence" value="ECO:0007669"/>
    <property type="project" value="TreeGrafter"/>
</dbReference>
<dbReference type="Gene3D" id="3.30.560.10">
    <property type="entry name" value="Glucose Oxidase, domain 3"/>
    <property type="match status" value="1"/>
</dbReference>
<evidence type="ECO:0000313" key="4">
    <source>
        <dbReference type="Proteomes" id="UP000664521"/>
    </source>
</evidence>
<dbReference type="AlphaFoldDB" id="A0A8H3PDS6"/>
<reference evidence="3" key="1">
    <citation type="submission" date="2021-03" db="EMBL/GenBank/DDBJ databases">
        <authorList>
            <person name="Tagirdzhanova G."/>
        </authorList>
    </citation>
    <scope>NUCLEOTIDE SEQUENCE</scope>
</reference>
<evidence type="ECO:0008006" key="5">
    <source>
        <dbReference type="Google" id="ProtNLM"/>
    </source>
</evidence>
<sequence length="151" mass="15894">MRIHSISLLPFIISPVISDASWGFFQQGGTTKLFGSSIGLLGKDATYDYVIVGGGTSGLTVAKRLAENPAVSVAVIEAGGFYELDNSNVSQIPAFHTVNSNSDPDPANIQPLIDWGVTTTAQAGLNNRKLHYSQGKTLGGSSARNGGVYHR</sequence>
<evidence type="ECO:0000256" key="2">
    <source>
        <dbReference type="SAM" id="SignalP"/>
    </source>
</evidence>
<dbReference type="InterPro" id="IPR036188">
    <property type="entry name" value="FAD/NAD-bd_sf"/>
</dbReference>
<dbReference type="Pfam" id="PF01946">
    <property type="entry name" value="Thi4"/>
    <property type="match status" value="1"/>
</dbReference>
<accession>A0A8H3PDS6</accession>
<proteinExistence type="inferred from homology"/>
<keyword evidence="2" id="KW-0732">Signal</keyword>
<comment type="caution">
    <text evidence="3">The sequence shown here is derived from an EMBL/GenBank/DDBJ whole genome shotgun (WGS) entry which is preliminary data.</text>
</comment>